<evidence type="ECO:0000256" key="3">
    <source>
        <dbReference type="ARBA" id="ARBA00022606"/>
    </source>
</evidence>
<dbReference type="PANTHER" id="PTHR24242">
    <property type="entry name" value="G-PROTEIN COUPLED RECEPTOR"/>
    <property type="match status" value="1"/>
</dbReference>
<evidence type="ECO:0000259" key="14">
    <source>
        <dbReference type="PROSITE" id="PS50262"/>
    </source>
</evidence>
<name>A0AAV6Z2V2_ENGPU</name>
<keyword evidence="3" id="KW-0716">Sensory transduction</keyword>
<evidence type="ECO:0000313" key="15">
    <source>
        <dbReference type="EMBL" id="KAG8541605.1"/>
    </source>
</evidence>
<evidence type="ECO:0000256" key="1">
    <source>
        <dbReference type="ARBA" id="ARBA00004651"/>
    </source>
</evidence>
<feature type="transmembrane region" description="Helical" evidence="13">
    <location>
        <begin position="92"/>
        <end position="120"/>
    </location>
</feature>
<dbReference type="CDD" id="cd13954">
    <property type="entry name" value="7tmA_OR"/>
    <property type="match status" value="1"/>
</dbReference>
<reference evidence="15" key="1">
    <citation type="thesis" date="2020" institute="ProQuest LLC" country="789 East Eisenhower Parkway, Ann Arbor, MI, USA">
        <title>Comparative Genomics and Chromosome Evolution.</title>
        <authorList>
            <person name="Mudd A.B."/>
        </authorList>
    </citation>
    <scope>NUCLEOTIDE SEQUENCE</scope>
    <source>
        <strain evidence="15">237g6f4</strain>
        <tissue evidence="15">Blood</tissue>
    </source>
</reference>
<feature type="transmembrane region" description="Helical" evidence="13">
    <location>
        <begin position="272"/>
        <end position="289"/>
    </location>
</feature>
<evidence type="ECO:0000313" key="17">
    <source>
        <dbReference type="Proteomes" id="UP000824782"/>
    </source>
</evidence>
<evidence type="ECO:0000313" key="16">
    <source>
        <dbReference type="EMBL" id="KAG8586535.1"/>
    </source>
</evidence>
<feature type="transmembrane region" description="Helical" evidence="13">
    <location>
        <begin position="207"/>
        <end position="226"/>
    </location>
</feature>
<protein>
    <recommendedName>
        <fullName evidence="14">G-protein coupled receptors family 1 profile domain-containing protein</fullName>
    </recommendedName>
</protein>
<feature type="transmembrane region" description="Helical" evidence="13">
    <location>
        <begin position="61"/>
        <end position="86"/>
    </location>
</feature>
<dbReference type="InterPro" id="IPR000725">
    <property type="entry name" value="Olfact_rcpt"/>
</dbReference>
<keyword evidence="8 13" id="KW-0472">Membrane</keyword>
<dbReference type="PROSITE" id="PS50262">
    <property type="entry name" value="G_PROTEIN_RECEP_F1_2"/>
    <property type="match status" value="1"/>
</dbReference>
<dbReference type="Gene3D" id="1.20.1070.10">
    <property type="entry name" value="Rhodopsin 7-helix transmembrane proteins"/>
    <property type="match status" value="1"/>
</dbReference>
<accession>A0AAV6Z2V2</accession>
<keyword evidence="5" id="KW-0552">Olfaction</keyword>
<keyword evidence="6 13" id="KW-1133">Transmembrane helix</keyword>
<evidence type="ECO:0000256" key="2">
    <source>
        <dbReference type="ARBA" id="ARBA00022475"/>
    </source>
</evidence>
<feature type="transmembrane region" description="Helical" evidence="13">
    <location>
        <begin position="25"/>
        <end position="49"/>
    </location>
</feature>
<keyword evidence="17" id="KW-1185">Reference proteome</keyword>
<keyword evidence="9" id="KW-1015">Disulfide bond</keyword>
<dbReference type="PRINTS" id="PR00245">
    <property type="entry name" value="OLFACTORYR"/>
</dbReference>
<keyword evidence="10" id="KW-0675">Receptor</keyword>
<sequence>MQDVNTTTVTEFVLLGFSNLPKLKNFMFCAVLMLYIICLLGNITIFLLVRTESSLHTPMYFFISIFTVLEIMYVSVTAPKLLAILIQNDNTILFYSCYVQSYAFNCLGQTECFLLSLMVFDRYLAINKPLRYSAIMNSRFCWKLSVLPWLLGFTIAPFPSVITFQSDFCGPNEINHFFCDSEQLSDLACSDQTFGKLSSMVACFTSIMLPFFSIVGFYIQIIYTVLKIKSKESKTKAFSTCSSHLIVACLFFGSGIMVYVKPKRSHLDKFCALAFTLVIPAINPFIYTFRNREVKNAFRKVSRQIIMQFQQSN</sequence>
<comment type="caution">
    <text evidence="15">The sequence shown here is derived from an EMBL/GenBank/DDBJ whole genome shotgun (WGS) entry which is preliminary data.</text>
</comment>
<feature type="transmembrane region" description="Helical" evidence="13">
    <location>
        <begin position="140"/>
        <end position="158"/>
    </location>
</feature>
<dbReference type="SUPFAM" id="SSF81321">
    <property type="entry name" value="Family A G protein-coupled receptor-like"/>
    <property type="match status" value="1"/>
</dbReference>
<evidence type="ECO:0000256" key="12">
    <source>
        <dbReference type="ARBA" id="ARBA00023224"/>
    </source>
</evidence>
<keyword evidence="4 13" id="KW-0812">Transmembrane</keyword>
<evidence type="ECO:0000256" key="11">
    <source>
        <dbReference type="ARBA" id="ARBA00023180"/>
    </source>
</evidence>
<evidence type="ECO:0000256" key="9">
    <source>
        <dbReference type="ARBA" id="ARBA00023157"/>
    </source>
</evidence>
<feature type="domain" description="G-protein coupled receptors family 1 profile" evidence="14">
    <location>
        <begin position="41"/>
        <end position="287"/>
    </location>
</feature>
<dbReference type="Pfam" id="PF13853">
    <property type="entry name" value="7tm_4"/>
    <property type="match status" value="1"/>
</dbReference>
<evidence type="ECO:0000256" key="13">
    <source>
        <dbReference type="SAM" id="Phobius"/>
    </source>
</evidence>
<dbReference type="InterPro" id="IPR017452">
    <property type="entry name" value="GPCR_Rhodpsn_7TM"/>
</dbReference>
<dbReference type="EMBL" id="WNYA01000002">
    <property type="protein sequence ID" value="KAG8586535.1"/>
    <property type="molecule type" value="Genomic_DNA"/>
</dbReference>
<keyword evidence="12" id="KW-0807">Transducer</keyword>
<feature type="transmembrane region" description="Helical" evidence="13">
    <location>
        <begin position="238"/>
        <end position="260"/>
    </location>
</feature>
<evidence type="ECO:0000256" key="7">
    <source>
        <dbReference type="ARBA" id="ARBA00023040"/>
    </source>
</evidence>
<dbReference type="AlphaFoldDB" id="A0AAV6Z2V2"/>
<dbReference type="PRINTS" id="PR00237">
    <property type="entry name" value="GPCRRHODOPSN"/>
</dbReference>
<dbReference type="Proteomes" id="UP000824782">
    <property type="component" value="Unassembled WGS sequence"/>
</dbReference>
<proteinExistence type="predicted"/>
<gene>
    <name evidence="16" type="ORF">GDO81_005409</name>
    <name evidence="15" type="ORF">GDO81_028629</name>
</gene>
<evidence type="ECO:0000256" key="4">
    <source>
        <dbReference type="ARBA" id="ARBA00022692"/>
    </source>
</evidence>
<dbReference type="GO" id="GO:0004984">
    <property type="term" value="F:olfactory receptor activity"/>
    <property type="evidence" value="ECO:0007669"/>
    <property type="project" value="InterPro"/>
</dbReference>
<keyword evidence="7" id="KW-0297">G-protein coupled receptor</keyword>
<evidence type="ECO:0000256" key="5">
    <source>
        <dbReference type="ARBA" id="ARBA00022725"/>
    </source>
</evidence>
<evidence type="ECO:0000256" key="10">
    <source>
        <dbReference type="ARBA" id="ARBA00023170"/>
    </source>
</evidence>
<evidence type="ECO:0000256" key="6">
    <source>
        <dbReference type="ARBA" id="ARBA00022989"/>
    </source>
</evidence>
<dbReference type="FunFam" id="1.20.1070.10:FF:000010">
    <property type="entry name" value="Olfactory receptor"/>
    <property type="match status" value="1"/>
</dbReference>
<dbReference type="InterPro" id="IPR050939">
    <property type="entry name" value="Olfactory_GPCR1"/>
</dbReference>
<dbReference type="PANTHER" id="PTHR24242:SF403">
    <property type="entry name" value="OLFACTORY RECEPTOR 5V1-LIKE"/>
    <property type="match status" value="1"/>
</dbReference>
<evidence type="ECO:0000256" key="8">
    <source>
        <dbReference type="ARBA" id="ARBA00023136"/>
    </source>
</evidence>
<dbReference type="EMBL" id="WNYA01007057">
    <property type="protein sequence ID" value="KAG8541605.1"/>
    <property type="molecule type" value="Genomic_DNA"/>
</dbReference>
<organism evidence="15 17">
    <name type="scientific">Engystomops pustulosus</name>
    <name type="common">Tungara frog</name>
    <name type="synonym">Physalaemus pustulosus</name>
    <dbReference type="NCBI Taxonomy" id="76066"/>
    <lineage>
        <taxon>Eukaryota</taxon>
        <taxon>Metazoa</taxon>
        <taxon>Chordata</taxon>
        <taxon>Craniata</taxon>
        <taxon>Vertebrata</taxon>
        <taxon>Euteleostomi</taxon>
        <taxon>Amphibia</taxon>
        <taxon>Batrachia</taxon>
        <taxon>Anura</taxon>
        <taxon>Neobatrachia</taxon>
        <taxon>Hyloidea</taxon>
        <taxon>Leptodactylidae</taxon>
        <taxon>Leiuperinae</taxon>
        <taxon>Engystomops</taxon>
    </lineage>
</organism>
<keyword evidence="2" id="KW-1003">Cell membrane</keyword>
<comment type="subcellular location">
    <subcellularLocation>
        <location evidence="1">Cell membrane</location>
        <topology evidence="1">Multi-pass membrane protein</topology>
    </subcellularLocation>
</comment>
<keyword evidence="11" id="KW-0325">Glycoprotein</keyword>
<dbReference type="InterPro" id="IPR000276">
    <property type="entry name" value="GPCR_Rhodpsn"/>
</dbReference>
<dbReference type="GO" id="GO:0004930">
    <property type="term" value="F:G protein-coupled receptor activity"/>
    <property type="evidence" value="ECO:0007669"/>
    <property type="project" value="UniProtKB-KW"/>
</dbReference>
<dbReference type="GO" id="GO:0005886">
    <property type="term" value="C:plasma membrane"/>
    <property type="evidence" value="ECO:0007669"/>
    <property type="project" value="UniProtKB-SubCell"/>
</dbReference>